<protein>
    <submittedName>
        <fullName evidence="7">Transposon Ty3-G Gag-Pol poly</fullName>
    </submittedName>
</protein>
<dbReference type="InterPro" id="IPR036397">
    <property type="entry name" value="RNaseH_sf"/>
</dbReference>
<dbReference type="InterPro" id="IPR043502">
    <property type="entry name" value="DNA/RNA_pol_sf"/>
</dbReference>
<evidence type="ECO:0000256" key="5">
    <source>
        <dbReference type="ARBA" id="ARBA00022801"/>
    </source>
</evidence>
<comment type="caution">
    <text evidence="7">The sequence shown here is derived from an EMBL/GenBank/DDBJ whole genome shotgun (WGS) entry which is preliminary data.</text>
</comment>
<dbReference type="GO" id="GO:0015074">
    <property type="term" value="P:DNA integration"/>
    <property type="evidence" value="ECO:0007669"/>
    <property type="project" value="InterPro"/>
</dbReference>
<dbReference type="InterPro" id="IPR012337">
    <property type="entry name" value="RNaseH-like_sf"/>
</dbReference>
<evidence type="ECO:0000256" key="3">
    <source>
        <dbReference type="ARBA" id="ARBA00022722"/>
    </source>
</evidence>
<dbReference type="InterPro" id="IPR041373">
    <property type="entry name" value="RT_RNaseH"/>
</dbReference>
<dbReference type="InterPro" id="IPR000477">
    <property type="entry name" value="RT_dom"/>
</dbReference>
<dbReference type="GO" id="GO:0003964">
    <property type="term" value="F:RNA-directed DNA polymerase activity"/>
    <property type="evidence" value="ECO:0007669"/>
    <property type="project" value="UniProtKB-KW"/>
</dbReference>
<evidence type="ECO:0000313" key="8">
    <source>
        <dbReference type="Proteomes" id="UP001152795"/>
    </source>
</evidence>
<dbReference type="CDD" id="cd09274">
    <property type="entry name" value="RNase_HI_RT_Ty3"/>
    <property type="match status" value="1"/>
</dbReference>
<evidence type="ECO:0000313" key="7">
    <source>
        <dbReference type="EMBL" id="CAB4006430.1"/>
    </source>
</evidence>
<dbReference type="GO" id="GO:0016787">
    <property type="term" value="F:hydrolase activity"/>
    <property type="evidence" value="ECO:0007669"/>
    <property type="project" value="UniProtKB-KW"/>
</dbReference>
<dbReference type="Gene3D" id="3.10.10.10">
    <property type="entry name" value="HIV Type 1 Reverse Transcriptase, subunit A, domain 1"/>
    <property type="match status" value="1"/>
</dbReference>
<reference evidence="7" key="1">
    <citation type="submission" date="2020-04" db="EMBL/GenBank/DDBJ databases">
        <authorList>
            <person name="Alioto T."/>
            <person name="Alioto T."/>
            <person name="Gomez Garrido J."/>
        </authorList>
    </citation>
    <scope>NUCLEOTIDE SEQUENCE</scope>
    <source>
        <strain evidence="7">A484AB</strain>
    </source>
</reference>
<dbReference type="PANTHER" id="PTHR37984:SF8">
    <property type="entry name" value="CCHC-TYPE DOMAIN-CONTAINING PROTEIN"/>
    <property type="match status" value="1"/>
</dbReference>
<name>A0A7D9EBH3_PARCT</name>
<dbReference type="Gene3D" id="3.30.70.270">
    <property type="match status" value="2"/>
</dbReference>
<keyword evidence="1" id="KW-0808">Transferase</keyword>
<sequence length="1271" mass="145405">MAYFQIPPPDVLNLNDGSTASNWREWKSAWSNYTLATKLDKEDEARQVATLLAVIGKEANKVFRTFVWGSEDDSKKIDLVITKFEEYCIPRQNVTYERFRLFTRDQGPTETVDQYMMELRRISANCDLESITPDQILRDRLVTGIRDAKVRERLLRDNKLTLEKALDIVRAAESTTAQMKEMNLEAGIHAVRQTQQHDGSKEDVPKSDKAVIKDCKYCGRDHEKRKCPAFGQTCRKCGVKNHFAVKCQAKSKVSAVHDQDRFYLGTTKTGEKEVRSTVTLTMLNEVDDVPNGDVQFLMDTGAECNVLPLNVYQKVTGDKELNKLDKNKRSVLVLANGFEQPIEGRAMVRVSRGTQTHKLVVNVVKGQGYEPILCKQTLIDMGMIKILDSDQKPRVSVVTAGCDPLLQEFNDVFEGLGKLEGQYTIVTDPSVKPVVHPPRRLPVALIDQVQEKLDNMVKDDIIAKVDQPTDWVSSMLAVRKPTLGPDGKVDIRICLDPKDLNGAIKREHFPMPTIEEVATRLNRAKIFSVFDASNGFWQVELDPASSRFTTFNTPFGRYCWKRMPFGISSAPEVWQRKMHEHVEGLHGVEVIADDFVVVGFGSTPEEWNADHDRNVRAFLERCREKNLKLKKEKAQLRKTEVAFIGHILTPDGLKPDPKKVEAINDMPHPTDVQSLRRFLGMVTYLAKFLPCLSDETEVLRKLTEKDAEWCWLTAHEEAVVRIQRMISTAPVLAYYDVTKPVTIQCDASQTGLGAALLQDGHPIAYSSRALTATERNYAQIEKELLAIVYACEKFDQYIFGKSDVVVESDHKPLETIFRKPIHSAPKRLQRMRLRLQSYDIRVEYKKGTMMYLADTLSRAYLNVSAKQRESCDVRAVKEQVFSAELEQLKHDEDLNVLPQKLKKLREETSRDEELKILIHFITHGWPDNRKEASKLDNPSKRVFYLYWNSRDELTYEDGIVYKGHRVVIPAAERQNTMKSLHQSHIGIEGTLRRARDTVYWPGITAVLKDYISKCGICNRYRPEQCKEPLHPHKALEIPWEKVGVDLFELDGQTFLIAVDYYSGLFEVQDMTSTVASRVITVLKSWFARHGIPISVMSDNGPPFNSESFKDFSDEWDFNHITSSPHHPQSNGKVENAVKTCKSLLKKARDDKQDPLLSILEWRNTPTEGMGASPAQLLYGRRTRTRLPVAKKQLKPILIEGVTKKIEKGKEKQKKYFDRQSRKLKRLSAGDVIRMRCKGDSRWSLGKVIEVMGFRSYLVEVNGRRYRRNRRH</sequence>
<evidence type="ECO:0000256" key="4">
    <source>
        <dbReference type="ARBA" id="ARBA00022759"/>
    </source>
</evidence>
<dbReference type="Pfam" id="PF17917">
    <property type="entry name" value="RT_RNaseH"/>
    <property type="match status" value="1"/>
</dbReference>
<accession>A0A7D9EBH3</accession>
<evidence type="ECO:0000256" key="6">
    <source>
        <dbReference type="ARBA" id="ARBA00022918"/>
    </source>
</evidence>
<dbReference type="OrthoDB" id="5967742at2759"/>
<dbReference type="GO" id="GO:0003676">
    <property type="term" value="F:nucleic acid binding"/>
    <property type="evidence" value="ECO:0007669"/>
    <property type="project" value="InterPro"/>
</dbReference>
<dbReference type="Pfam" id="PF17921">
    <property type="entry name" value="Integrase_H2C2"/>
    <property type="match status" value="1"/>
</dbReference>
<dbReference type="Gene3D" id="1.10.340.70">
    <property type="match status" value="1"/>
</dbReference>
<dbReference type="SUPFAM" id="SSF56672">
    <property type="entry name" value="DNA/RNA polymerases"/>
    <property type="match status" value="1"/>
</dbReference>
<dbReference type="FunFam" id="1.10.340.70:FF:000003">
    <property type="entry name" value="Protein CBG25708"/>
    <property type="match status" value="1"/>
</dbReference>
<proteinExistence type="predicted"/>
<keyword evidence="6" id="KW-0695">RNA-directed DNA polymerase</keyword>
<keyword evidence="3" id="KW-0540">Nuclease</keyword>
<dbReference type="SUPFAM" id="SSF53098">
    <property type="entry name" value="Ribonuclease H-like"/>
    <property type="match status" value="1"/>
</dbReference>
<dbReference type="GO" id="GO:0004519">
    <property type="term" value="F:endonuclease activity"/>
    <property type="evidence" value="ECO:0007669"/>
    <property type="project" value="UniProtKB-KW"/>
</dbReference>
<dbReference type="PROSITE" id="PS50994">
    <property type="entry name" value="INTEGRASE"/>
    <property type="match status" value="1"/>
</dbReference>
<dbReference type="EMBL" id="CACRXK020005505">
    <property type="protein sequence ID" value="CAB4006430.1"/>
    <property type="molecule type" value="Genomic_DNA"/>
</dbReference>
<dbReference type="InterPro" id="IPR050951">
    <property type="entry name" value="Retrovirus_Pol_polyprotein"/>
</dbReference>
<dbReference type="PANTHER" id="PTHR37984">
    <property type="entry name" value="PROTEIN CBG26694"/>
    <property type="match status" value="1"/>
</dbReference>
<dbReference type="InterPro" id="IPR043128">
    <property type="entry name" value="Rev_trsase/Diguanyl_cyclase"/>
</dbReference>
<keyword evidence="4" id="KW-0255">Endonuclease</keyword>
<dbReference type="InterPro" id="IPR041588">
    <property type="entry name" value="Integrase_H2C2"/>
</dbReference>
<gene>
    <name evidence="7" type="ORF">PACLA_8A048438</name>
</gene>
<dbReference type="Gene3D" id="3.30.420.10">
    <property type="entry name" value="Ribonuclease H-like superfamily/Ribonuclease H"/>
    <property type="match status" value="1"/>
</dbReference>
<dbReference type="Proteomes" id="UP001152795">
    <property type="component" value="Unassembled WGS sequence"/>
</dbReference>
<dbReference type="InterPro" id="IPR001584">
    <property type="entry name" value="Integrase_cat-core"/>
</dbReference>
<dbReference type="FunFam" id="3.30.420.10:FF:000063">
    <property type="entry name" value="Retrovirus-related Pol polyprotein from transposon 297-like Protein"/>
    <property type="match status" value="1"/>
</dbReference>
<dbReference type="Pfam" id="PF00078">
    <property type="entry name" value="RVT_1"/>
    <property type="match status" value="1"/>
</dbReference>
<evidence type="ECO:0000256" key="1">
    <source>
        <dbReference type="ARBA" id="ARBA00022679"/>
    </source>
</evidence>
<dbReference type="AlphaFoldDB" id="A0A7D9EBH3"/>
<keyword evidence="5" id="KW-0378">Hydrolase</keyword>
<keyword evidence="8" id="KW-1185">Reference proteome</keyword>
<keyword evidence="2" id="KW-0548">Nucleotidyltransferase</keyword>
<dbReference type="FunFam" id="3.30.70.270:FF:000026">
    <property type="entry name" value="Transposon Ty3-G Gag-Pol polyprotein"/>
    <property type="match status" value="1"/>
</dbReference>
<evidence type="ECO:0000256" key="2">
    <source>
        <dbReference type="ARBA" id="ARBA00022695"/>
    </source>
</evidence>
<organism evidence="7 8">
    <name type="scientific">Paramuricea clavata</name>
    <name type="common">Red gorgonian</name>
    <name type="synonym">Violescent sea-whip</name>
    <dbReference type="NCBI Taxonomy" id="317549"/>
    <lineage>
        <taxon>Eukaryota</taxon>
        <taxon>Metazoa</taxon>
        <taxon>Cnidaria</taxon>
        <taxon>Anthozoa</taxon>
        <taxon>Octocorallia</taxon>
        <taxon>Malacalcyonacea</taxon>
        <taxon>Plexauridae</taxon>
        <taxon>Paramuricea</taxon>
    </lineage>
</organism>
<dbReference type="CDD" id="cd01647">
    <property type="entry name" value="RT_LTR"/>
    <property type="match status" value="1"/>
</dbReference>